<name>A0A829YHG5_9GAMM</name>
<evidence type="ECO:0000313" key="1">
    <source>
        <dbReference type="EMBL" id="GFE82875.1"/>
    </source>
</evidence>
<dbReference type="Proteomes" id="UP000445000">
    <property type="component" value="Unassembled WGS sequence"/>
</dbReference>
<protein>
    <submittedName>
        <fullName evidence="1">Uncharacterized protein</fullName>
    </submittedName>
</protein>
<dbReference type="EMBL" id="BLJN01000005">
    <property type="protein sequence ID" value="GFE82875.1"/>
    <property type="molecule type" value="Genomic_DNA"/>
</dbReference>
<keyword evidence="2" id="KW-1185">Reference proteome</keyword>
<proteinExistence type="predicted"/>
<dbReference type="RefSeq" id="WP_161814512.1">
    <property type="nucleotide sequence ID" value="NZ_BLJN01000005.1"/>
</dbReference>
<reference evidence="2" key="1">
    <citation type="submission" date="2020-01" db="EMBL/GenBank/DDBJ databases">
        <title>'Steroidobacter agaridevorans' sp. nov., agar-degrading bacteria isolated from rhizosphere soils.</title>
        <authorList>
            <person name="Ikenaga M."/>
            <person name="Kataoka M."/>
            <person name="Murouchi A."/>
            <person name="Katsuragi S."/>
            <person name="Sakai M."/>
        </authorList>
    </citation>
    <scope>NUCLEOTIDE SEQUENCE [LARGE SCALE GENOMIC DNA]</scope>
    <source>
        <strain evidence="2">YU21-B</strain>
    </source>
</reference>
<sequence length="63" mass="6947">MRVVTPAMKLDVRIDDATANQGLLKLSGLAGILPCEVTLTPAELRRLLLRVLRPRTLALLLKK</sequence>
<accession>A0A829YHG5</accession>
<comment type="caution">
    <text evidence="1">The sequence shown here is derived from an EMBL/GenBank/DDBJ whole genome shotgun (WGS) entry which is preliminary data.</text>
</comment>
<dbReference type="AlphaFoldDB" id="A0A829YHG5"/>
<evidence type="ECO:0000313" key="2">
    <source>
        <dbReference type="Proteomes" id="UP000445000"/>
    </source>
</evidence>
<gene>
    <name evidence="1" type="ORF">GCM10011487_48750</name>
</gene>
<organism evidence="1 2">
    <name type="scientific">Steroidobacter agaridevorans</name>
    <dbReference type="NCBI Taxonomy" id="2695856"/>
    <lineage>
        <taxon>Bacteria</taxon>
        <taxon>Pseudomonadati</taxon>
        <taxon>Pseudomonadota</taxon>
        <taxon>Gammaproteobacteria</taxon>
        <taxon>Steroidobacterales</taxon>
        <taxon>Steroidobacteraceae</taxon>
        <taxon>Steroidobacter</taxon>
    </lineage>
</organism>